<dbReference type="AlphaFoldDB" id="A0A7W8E2C9"/>
<comment type="caution">
    <text evidence="1">The sequence shown here is derived from an EMBL/GenBank/DDBJ whole genome shotgun (WGS) entry which is preliminary data.</text>
</comment>
<gene>
    <name evidence="1" type="ORF">HDF16_000728</name>
</gene>
<organism evidence="1 2">
    <name type="scientific">Granulicella aggregans</name>
    <dbReference type="NCBI Taxonomy" id="474949"/>
    <lineage>
        <taxon>Bacteria</taxon>
        <taxon>Pseudomonadati</taxon>
        <taxon>Acidobacteriota</taxon>
        <taxon>Terriglobia</taxon>
        <taxon>Terriglobales</taxon>
        <taxon>Acidobacteriaceae</taxon>
        <taxon>Granulicella</taxon>
    </lineage>
</organism>
<dbReference type="Proteomes" id="UP000540989">
    <property type="component" value="Unassembled WGS sequence"/>
</dbReference>
<protein>
    <submittedName>
        <fullName evidence="1">Uncharacterized protein</fullName>
    </submittedName>
</protein>
<evidence type="ECO:0000313" key="2">
    <source>
        <dbReference type="Proteomes" id="UP000540989"/>
    </source>
</evidence>
<evidence type="ECO:0000313" key="1">
    <source>
        <dbReference type="EMBL" id="MBB5056059.1"/>
    </source>
</evidence>
<name>A0A7W8E2C9_9BACT</name>
<dbReference type="EMBL" id="JACHIP010000001">
    <property type="protein sequence ID" value="MBB5056059.1"/>
    <property type="molecule type" value="Genomic_DNA"/>
</dbReference>
<accession>A0A7W8E2C9</accession>
<keyword evidence="2" id="KW-1185">Reference proteome</keyword>
<sequence>MPNGWRVTFLEEDLKTPLPRQMIFQDSIKVIEMALRGGAGKVLADRQAIEHGISLGRGSAWLNLTTEQYVKLKTGARNVRS</sequence>
<reference evidence="1 2" key="1">
    <citation type="submission" date="2020-08" db="EMBL/GenBank/DDBJ databases">
        <title>Genomic Encyclopedia of Type Strains, Phase IV (KMG-V): Genome sequencing to study the core and pangenomes of soil and plant-associated prokaryotes.</title>
        <authorList>
            <person name="Whitman W."/>
        </authorList>
    </citation>
    <scope>NUCLEOTIDE SEQUENCE [LARGE SCALE GENOMIC DNA]</scope>
    <source>
        <strain evidence="1 2">M8UP14</strain>
    </source>
</reference>
<proteinExistence type="predicted"/>